<evidence type="ECO:0000256" key="1">
    <source>
        <dbReference type="ARBA" id="ARBA00001968"/>
    </source>
</evidence>
<evidence type="ECO:0000259" key="8">
    <source>
        <dbReference type="Pfam" id="PF13359"/>
    </source>
</evidence>
<reference evidence="9" key="2">
    <citation type="submission" date="2025-09" db="UniProtKB">
        <authorList>
            <consortium name="Ensembl"/>
        </authorList>
    </citation>
    <scope>IDENTIFICATION</scope>
</reference>
<organism evidence="9 10">
    <name type="scientific">Paramormyrops kingsleyae</name>
    <dbReference type="NCBI Taxonomy" id="1676925"/>
    <lineage>
        <taxon>Eukaryota</taxon>
        <taxon>Metazoa</taxon>
        <taxon>Chordata</taxon>
        <taxon>Craniata</taxon>
        <taxon>Vertebrata</taxon>
        <taxon>Euteleostomi</taxon>
        <taxon>Actinopterygii</taxon>
        <taxon>Neopterygii</taxon>
        <taxon>Teleostei</taxon>
        <taxon>Osteoglossocephala</taxon>
        <taxon>Osteoglossomorpha</taxon>
        <taxon>Osteoglossiformes</taxon>
        <taxon>Mormyridae</taxon>
        <taxon>Paramormyrops</taxon>
    </lineage>
</organism>
<dbReference type="InterPro" id="IPR045249">
    <property type="entry name" value="HARBI1-like"/>
</dbReference>
<dbReference type="GO" id="GO:0016787">
    <property type="term" value="F:hydrolase activity"/>
    <property type="evidence" value="ECO:0007669"/>
    <property type="project" value="UniProtKB-KW"/>
</dbReference>
<sequence length="404" mass="46635">MAERIAYLQAFVILLKLRLHSQRHYMTALYITRRRRRRLRARRMALLNRMVRRPHAVWAHPRAQLWWDTVVPDFDSEQFLQNFRMSRESFDYICRRLRPSLQKRNTNFRLAIPVEKRVGIALWKLATNSEYRSVSHLFGVGIATACHCLQDFCNAVIKVLLPLHIALPNDRKLVEMADFFAHRRGTPQCVGAIDSSHIPIIAPEEYPQDYCNQKGWHSIILQGVVDGKGLFWDVCVGYPGSVHDARVLQQSYLWQVVSDGQFFSHHKVSISGHQVGHYLIGDAAYPLQTWLMKPFTDTGKLNAQQQRFNASLSSTRAVVETTFGKLKGRWRCLLKRNDCHLELTKKIALSCCVLHNICEEHGDQLLEDIQLQEQDKQPPAHISTDPREAEGAVVRTALSDYFNN</sequence>
<dbReference type="PANTHER" id="PTHR22930:SF236">
    <property type="entry name" value="PROTEIN ALP1-LIKE-RELATED"/>
    <property type="match status" value="1"/>
</dbReference>
<evidence type="ECO:0000313" key="10">
    <source>
        <dbReference type="Proteomes" id="UP000261540"/>
    </source>
</evidence>
<protein>
    <submittedName>
        <fullName evidence="9">Protein ANTAGONIST OF LIKE HETEROCHROMATIN PROTEIN 1-like</fullName>
    </submittedName>
</protein>
<keyword evidence="4" id="KW-0540">Nuclease</keyword>
<comment type="similarity">
    <text evidence="3">Belongs to the HARBI1 family.</text>
</comment>
<keyword evidence="6" id="KW-0378">Hydrolase</keyword>
<dbReference type="GO" id="GO:0046872">
    <property type="term" value="F:metal ion binding"/>
    <property type="evidence" value="ECO:0007669"/>
    <property type="project" value="UniProtKB-KW"/>
</dbReference>
<keyword evidence="10" id="KW-1185">Reference proteome</keyword>
<keyword evidence="7" id="KW-0539">Nucleus</keyword>
<dbReference type="OrthoDB" id="2668416at2759"/>
<evidence type="ECO:0000256" key="6">
    <source>
        <dbReference type="ARBA" id="ARBA00022801"/>
    </source>
</evidence>
<evidence type="ECO:0000256" key="3">
    <source>
        <dbReference type="ARBA" id="ARBA00006958"/>
    </source>
</evidence>
<dbReference type="Ensembl" id="ENSPKIT00000011580.1">
    <property type="protein sequence ID" value="ENSPKIP00000030752.1"/>
    <property type="gene ID" value="ENSPKIG00000011500.1"/>
</dbReference>
<name>A0A3B3SJ36_9TELE</name>
<comment type="subcellular location">
    <subcellularLocation>
        <location evidence="2">Nucleus</location>
    </subcellularLocation>
</comment>
<dbReference type="InterPro" id="IPR027806">
    <property type="entry name" value="HARBI1_dom"/>
</dbReference>
<reference evidence="9" key="1">
    <citation type="submission" date="2025-08" db="UniProtKB">
        <authorList>
            <consortium name="Ensembl"/>
        </authorList>
    </citation>
    <scope>IDENTIFICATION</scope>
</reference>
<dbReference type="PANTHER" id="PTHR22930">
    <property type="match status" value="1"/>
</dbReference>
<keyword evidence="5" id="KW-0479">Metal-binding</keyword>
<dbReference type="GeneTree" id="ENSGT00940000163250"/>
<dbReference type="Proteomes" id="UP000261540">
    <property type="component" value="Unplaced"/>
</dbReference>
<evidence type="ECO:0000256" key="2">
    <source>
        <dbReference type="ARBA" id="ARBA00004123"/>
    </source>
</evidence>
<evidence type="ECO:0000256" key="5">
    <source>
        <dbReference type="ARBA" id="ARBA00022723"/>
    </source>
</evidence>
<dbReference type="GO" id="GO:0004518">
    <property type="term" value="F:nuclease activity"/>
    <property type="evidence" value="ECO:0007669"/>
    <property type="project" value="UniProtKB-KW"/>
</dbReference>
<evidence type="ECO:0000313" key="9">
    <source>
        <dbReference type="Ensembl" id="ENSPKIP00000030752.1"/>
    </source>
</evidence>
<dbReference type="GO" id="GO:0005634">
    <property type="term" value="C:nucleus"/>
    <property type="evidence" value="ECO:0007669"/>
    <property type="project" value="UniProtKB-SubCell"/>
</dbReference>
<proteinExistence type="inferred from homology"/>
<evidence type="ECO:0000256" key="7">
    <source>
        <dbReference type="ARBA" id="ARBA00023242"/>
    </source>
</evidence>
<comment type="cofactor">
    <cofactor evidence="1">
        <name>a divalent metal cation</name>
        <dbReference type="ChEBI" id="CHEBI:60240"/>
    </cofactor>
</comment>
<evidence type="ECO:0000256" key="4">
    <source>
        <dbReference type="ARBA" id="ARBA00022722"/>
    </source>
</evidence>
<accession>A0A3B3SJ36</accession>
<feature type="domain" description="DDE Tnp4" evidence="8">
    <location>
        <begin position="193"/>
        <end position="356"/>
    </location>
</feature>
<dbReference type="KEGG" id="pki:111859095"/>
<dbReference type="Pfam" id="PF13359">
    <property type="entry name" value="DDE_Tnp_4"/>
    <property type="match status" value="1"/>
</dbReference>
<dbReference type="AlphaFoldDB" id="A0A3B3SJ36"/>